<dbReference type="AlphaFoldDB" id="B0BXZ4"/>
<reference evidence="1 2" key="2">
    <citation type="journal article" date="2015" name="Infect. Immun.">
        <title>Comparative genome sequencing of Rickettsia rickettsii strains that differ in virulence.</title>
        <authorList>
            <person name="Clark T.R."/>
            <person name="Noriea N.F."/>
            <person name="Bublitz D.C."/>
            <person name="Ellison D.W."/>
            <person name="Martens C."/>
            <person name="Lutter E.I."/>
            <person name="Hackstadt T."/>
        </authorList>
    </citation>
    <scope>NUCLEOTIDE SEQUENCE [LARGE SCALE GENOMIC DNA]</scope>
    <source>
        <strain evidence="1 2">Iowa</strain>
    </source>
</reference>
<gene>
    <name evidence="1" type="ordered locus">RrIowa_0892</name>
</gene>
<evidence type="ECO:0000313" key="1">
    <source>
        <dbReference type="EMBL" id="ABY72720.1"/>
    </source>
</evidence>
<reference evidence="1 2" key="1">
    <citation type="journal article" date="2008" name="Infect. Immun.">
        <title>Genomic comparison of virulent Rickettsia rickettsii Sheila Smith and avirulent Rickettsia rickettsii Iowa.</title>
        <authorList>
            <person name="Ellison D.W."/>
            <person name="Clark T.R."/>
            <person name="Sturdevant D.E."/>
            <person name="Virtaneva K."/>
            <person name="Porcella S.F."/>
            <person name="Hackstadt T."/>
        </authorList>
    </citation>
    <scope>NUCLEOTIDE SEQUENCE [LARGE SCALE GENOMIC DNA]</scope>
    <source>
        <strain evidence="1 2">Iowa</strain>
    </source>
</reference>
<dbReference type="Proteomes" id="UP000000796">
    <property type="component" value="Chromosome"/>
</dbReference>
<accession>B0BXZ4</accession>
<name>B0BXZ4_RICRO</name>
<dbReference type="EMBL" id="CP000766">
    <property type="protein sequence ID" value="ABY72720.1"/>
    <property type="molecule type" value="Genomic_DNA"/>
</dbReference>
<keyword evidence="2" id="KW-1185">Reference proteome</keyword>
<dbReference type="KEGG" id="rrj:RrIowa_0892"/>
<protein>
    <submittedName>
        <fullName evidence="1">Uncharacterized protein</fullName>
    </submittedName>
</protein>
<evidence type="ECO:0000313" key="2">
    <source>
        <dbReference type="Proteomes" id="UP000000796"/>
    </source>
</evidence>
<proteinExistence type="predicted"/>
<organism evidence="1 2">
    <name type="scientific">Rickettsia rickettsii (strain Iowa)</name>
    <dbReference type="NCBI Taxonomy" id="452659"/>
    <lineage>
        <taxon>Bacteria</taxon>
        <taxon>Pseudomonadati</taxon>
        <taxon>Pseudomonadota</taxon>
        <taxon>Alphaproteobacteria</taxon>
        <taxon>Rickettsiales</taxon>
        <taxon>Rickettsiaceae</taxon>
        <taxon>Rickettsieae</taxon>
        <taxon>Rickettsia</taxon>
        <taxon>spotted fever group</taxon>
    </lineage>
</organism>
<dbReference type="HOGENOM" id="CLU_3103306_0_0_5"/>
<sequence length="51" mass="5612">MSNINAKFLHTIGVTTFLQDFYQFFSFFGKNNLTESIGGLCGIKSSIGGFL</sequence>